<reference evidence="1" key="1">
    <citation type="journal article" date="2014" name="Front. Microbiol.">
        <title>High frequency of phylogenetically diverse reductive dehalogenase-homologous genes in deep subseafloor sedimentary metagenomes.</title>
        <authorList>
            <person name="Kawai M."/>
            <person name="Futagami T."/>
            <person name="Toyoda A."/>
            <person name="Takaki Y."/>
            <person name="Nishi S."/>
            <person name="Hori S."/>
            <person name="Arai W."/>
            <person name="Tsubouchi T."/>
            <person name="Morono Y."/>
            <person name="Uchiyama I."/>
            <person name="Ito T."/>
            <person name="Fujiyama A."/>
            <person name="Inagaki F."/>
            <person name="Takami H."/>
        </authorList>
    </citation>
    <scope>NUCLEOTIDE SEQUENCE</scope>
    <source>
        <strain evidence="1">Expedition CK06-06</strain>
    </source>
</reference>
<dbReference type="AlphaFoldDB" id="X0UC14"/>
<gene>
    <name evidence="1" type="ORF">S01H1_40073</name>
</gene>
<accession>X0UC14</accession>
<sequence>MNGIVHEHETDASLGKLIGFLPTMANDFGAIGVNDDGINVAKDGLIVRPTIDDSGMNVEATLLVEGFGKELAASVEFMFTRLVGPLACEKKNIGGLSTCIRKPKGNRPEYEQ</sequence>
<protein>
    <submittedName>
        <fullName evidence="1">Uncharacterized protein</fullName>
    </submittedName>
</protein>
<evidence type="ECO:0000313" key="1">
    <source>
        <dbReference type="EMBL" id="GAG03115.1"/>
    </source>
</evidence>
<dbReference type="EMBL" id="BARS01025348">
    <property type="protein sequence ID" value="GAG03115.1"/>
    <property type="molecule type" value="Genomic_DNA"/>
</dbReference>
<proteinExistence type="predicted"/>
<organism evidence="1">
    <name type="scientific">marine sediment metagenome</name>
    <dbReference type="NCBI Taxonomy" id="412755"/>
    <lineage>
        <taxon>unclassified sequences</taxon>
        <taxon>metagenomes</taxon>
        <taxon>ecological metagenomes</taxon>
    </lineage>
</organism>
<name>X0UC14_9ZZZZ</name>
<comment type="caution">
    <text evidence="1">The sequence shown here is derived from an EMBL/GenBank/DDBJ whole genome shotgun (WGS) entry which is preliminary data.</text>
</comment>